<dbReference type="Pfam" id="PF21697">
    <property type="entry name" value="Ppx_C"/>
    <property type="match status" value="1"/>
</dbReference>
<gene>
    <name evidence="3" type="ORF">FHR90_000314</name>
</gene>
<accession>A0A839UQR0</accession>
<keyword evidence="4" id="KW-1185">Reference proteome</keyword>
<feature type="domain" description="Ppx/GppA phosphatase N-terminal" evidence="1">
    <location>
        <begin position="31"/>
        <end position="306"/>
    </location>
</feature>
<dbReference type="RefSeq" id="WP_266152602.1">
    <property type="nucleotide sequence ID" value="NZ_JACHXV010000001.1"/>
</dbReference>
<dbReference type="InterPro" id="IPR050273">
    <property type="entry name" value="GppA/Ppx_hydrolase"/>
</dbReference>
<evidence type="ECO:0000259" key="2">
    <source>
        <dbReference type="Pfam" id="PF21697"/>
    </source>
</evidence>
<protein>
    <submittedName>
        <fullName evidence="3">Exopolyphosphatase/guanosine-5'-triphosphate, 3'-diphosphate pyrophosphatase</fullName>
        <ecNumber evidence="3">3.6.1.11</ecNumber>
        <ecNumber evidence="3">3.6.1.40</ecNumber>
    </submittedName>
</protein>
<dbReference type="SUPFAM" id="SSF109604">
    <property type="entry name" value="HD-domain/PDEase-like"/>
    <property type="match status" value="1"/>
</dbReference>
<dbReference type="AlphaFoldDB" id="A0A839UQR0"/>
<dbReference type="Pfam" id="PF02541">
    <property type="entry name" value="Ppx-GppA"/>
    <property type="match status" value="1"/>
</dbReference>
<dbReference type="EMBL" id="JACHXV010000001">
    <property type="protein sequence ID" value="MBB3172508.1"/>
    <property type="molecule type" value="Genomic_DNA"/>
</dbReference>
<proteinExistence type="predicted"/>
<dbReference type="EC" id="3.6.1.40" evidence="3"/>
<dbReference type="Gene3D" id="1.10.3210.10">
    <property type="entry name" value="Hypothetical protein af1432"/>
    <property type="match status" value="1"/>
</dbReference>
<reference evidence="3 4" key="1">
    <citation type="submission" date="2020-08" db="EMBL/GenBank/DDBJ databases">
        <title>Genomic Encyclopedia of Type Strains, Phase III (KMG-III): the genomes of soil and plant-associated and newly described type strains.</title>
        <authorList>
            <person name="Whitman W."/>
        </authorList>
    </citation>
    <scope>NUCLEOTIDE SEQUENCE [LARGE SCALE GENOMIC DNA]</scope>
    <source>
        <strain evidence="3 4">CECT 8088</strain>
    </source>
</reference>
<dbReference type="EC" id="3.6.1.11" evidence="3"/>
<dbReference type="Gene3D" id="3.30.420.40">
    <property type="match status" value="1"/>
</dbReference>
<evidence type="ECO:0000313" key="4">
    <source>
        <dbReference type="Proteomes" id="UP000557688"/>
    </source>
</evidence>
<comment type="caution">
    <text evidence="3">The sequence shown here is derived from an EMBL/GenBank/DDBJ whole genome shotgun (WGS) entry which is preliminary data.</text>
</comment>
<feature type="domain" description="Exopolyphosphatase C-terminal" evidence="2">
    <location>
        <begin position="322"/>
        <end position="501"/>
    </location>
</feature>
<name>A0A839UQR0_9PROT</name>
<dbReference type="Gene3D" id="3.30.420.150">
    <property type="entry name" value="Exopolyphosphatase. Domain 2"/>
    <property type="match status" value="1"/>
</dbReference>
<dbReference type="SUPFAM" id="SSF53067">
    <property type="entry name" value="Actin-like ATPase domain"/>
    <property type="match status" value="2"/>
</dbReference>
<dbReference type="GO" id="GO:0004309">
    <property type="term" value="F:exopolyphosphatase activity"/>
    <property type="evidence" value="ECO:0007669"/>
    <property type="project" value="UniProtKB-EC"/>
</dbReference>
<keyword evidence="3" id="KW-0378">Hydrolase</keyword>
<dbReference type="Proteomes" id="UP000557688">
    <property type="component" value="Unassembled WGS sequence"/>
</dbReference>
<dbReference type="InterPro" id="IPR043129">
    <property type="entry name" value="ATPase_NBD"/>
</dbReference>
<evidence type="ECO:0000259" key="1">
    <source>
        <dbReference type="Pfam" id="PF02541"/>
    </source>
</evidence>
<dbReference type="CDD" id="cd24052">
    <property type="entry name" value="ASKHA_NBD_HpPPX-GppA-like"/>
    <property type="match status" value="1"/>
</dbReference>
<dbReference type="PANTHER" id="PTHR30005:SF0">
    <property type="entry name" value="RETROGRADE REGULATION PROTEIN 2"/>
    <property type="match status" value="1"/>
</dbReference>
<dbReference type="InterPro" id="IPR048951">
    <property type="entry name" value="Ppx_C"/>
</dbReference>
<evidence type="ECO:0000313" key="3">
    <source>
        <dbReference type="EMBL" id="MBB3172508.1"/>
    </source>
</evidence>
<dbReference type="InterPro" id="IPR003695">
    <property type="entry name" value="Ppx_GppA_N"/>
</dbReference>
<dbReference type="PANTHER" id="PTHR30005">
    <property type="entry name" value="EXOPOLYPHOSPHATASE"/>
    <property type="match status" value="1"/>
</dbReference>
<dbReference type="GO" id="GO:0008894">
    <property type="term" value="F:guanosine-5'-triphosphate,3'-diphosphate diphosphatase activity"/>
    <property type="evidence" value="ECO:0007669"/>
    <property type="project" value="UniProtKB-EC"/>
</dbReference>
<sequence>MQAATQPYRVNRTGAPRAAVVDLGSNSVRLVVYETHGGLPVTIFNEKAVLRLGRGLHSTGRLNEEGVAQAMGVMARFNAVARGLEAQPFEVLATAAVRDATNGPDFVAALQARMPEVPIRILSGDEEAAYGSAGLLSGLPEADGVMADIGGGSLELVRLVDGVRHEAVSLPLGVIRLADRAGGDVAQARLIAQAELEAVDWLDGVSGRDLYLVGGAFRALARIQIARTGYPLNIIHHYTITREDARELCGTIAGSPRKALERIPGAPRRRLDDLPFAATVLRRLLRRAAPRRVVFCANGLREGWFAHRVMGGISRDTHPMLAVARDMATTYGRNPALPPALIDWTAQLYAHESAAGALKRESACWLSDIGSHDHPEYRAEQTFLRVLHQPGAALDHPTRAWLAFVLATRHEAEPDQPFLYPARRLLDPVRLRQAETLGLTLRLAYSLCAGTPELLAGTSLQRRGDRLILTLAQGKDVFVSDSVARRLDRLAEAMGVTAEIVNLTATAA</sequence>
<organism evidence="3 4">
    <name type="scientific">Endobacter medicaginis</name>
    <dbReference type="NCBI Taxonomy" id="1181271"/>
    <lineage>
        <taxon>Bacteria</taxon>
        <taxon>Pseudomonadati</taxon>
        <taxon>Pseudomonadota</taxon>
        <taxon>Alphaproteobacteria</taxon>
        <taxon>Acetobacterales</taxon>
        <taxon>Acetobacteraceae</taxon>
        <taxon>Endobacter</taxon>
    </lineage>
</organism>